<dbReference type="PANTHER" id="PTHR11802">
    <property type="entry name" value="SERINE PROTEASE FAMILY S10 SERINE CARBOXYPEPTIDASE"/>
    <property type="match status" value="1"/>
</dbReference>
<dbReference type="SUPFAM" id="SSF53474">
    <property type="entry name" value="alpha/beta-Hydrolases"/>
    <property type="match status" value="1"/>
</dbReference>
<dbReference type="EC" id="3.4.16.5" evidence="2"/>
<dbReference type="InterPro" id="IPR029058">
    <property type="entry name" value="AB_hydrolase_fold"/>
</dbReference>
<dbReference type="AlphaFoldDB" id="A0AAD7JSS1"/>
<keyword evidence="5" id="KW-0378">Hydrolase</keyword>
<feature type="transmembrane region" description="Helical" evidence="7">
    <location>
        <begin position="41"/>
        <end position="59"/>
    </location>
</feature>
<evidence type="ECO:0000313" key="8">
    <source>
        <dbReference type="EMBL" id="KAJ7770966.1"/>
    </source>
</evidence>
<dbReference type="Gene3D" id="3.40.50.1820">
    <property type="entry name" value="alpha/beta hydrolase"/>
    <property type="match status" value="1"/>
</dbReference>
<evidence type="ECO:0000256" key="1">
    <source>
        <dbReference type="ARBA" id="ARBA00009431"/>
    </source>
</evidence>
<evidence type="ECO:0000256" key="6">
    <source>
        <dbReference type="ARBA" id="ARBA00023180"/>
    </source>
</evidence>
<dbReference type="GO" id="GO:0000324">
    <property type="term" value="C:fungal-type vacuole"/>
    <property type="evidence" value="ECO:0007669"/>
    <property type="project" value="TreeGrafter"/>
</dbReference>
<keyword evidence="6" id="KW-0325">Glycoprotein</keyword>
<dbReference type="PRINTS" id="PR00724">
    <property type="entry name" value="CRBOXYPTASEC"/>
</dbReference>
<sequence length="507" mass="55682">MGDVGLKTIRTPLLPQRSEFISENSGRTRGGRRSTWTRPRWLVGCALVVAWVLYSFFTWRSSQSSSNSFYVDITSPKTICPATEGPGISHAGYIGLHGDSEDAPKRSFFWYFEAEHDAENAPIILTVGGGPGTSGMLNPMSAQGPCLIVENGTAPNPNRWTEHFNLIALDHPVGVGFSYGTQVNSSRDAAVDVYDFLQKFYRLFPHLVKNQFILSGGSYGGMYVPHMATVIHEQNTALAAGKGQPGAIHINLESMMVSNPISDAMSHFSWLLQMRCYNADMYNASTCAEMFEILPTCLDSIRFAQQASGWDVARRVAAQDTCQVLEEGDTHGTVVEDVRRKCYSKEPMGCLPPSFNWTEDFFRSAPIKDALGIPDHVNFSAVSGDVGAEFQKYGDIIQPAYLLYEPLLAAGIRLLHYVGAQDANCAWPGVLSFLKLIQSPFQEGFLSTPDVPWRTAEDATVRVVGEGAGSMAYILIAQAGHFVARDQPELVKSIVEHWVQNVPFGSS</sequence>
<protein>
    <recommendedName>
        <fullName evidence="2">carboxypeptidase C</fullName>
        <ecNumber evidence="2">3.4.16.5</ecNumber>
    </recommendedName>
</protein>
<dbReference type="Gene3D" id="1.10.287.410">
    <property type="match status" value="1"/>
</dbReference>
<dbReference type="Proteomes" id="UP001215280">
    <property type="component" value="Unassembled WGS sequence"/>
</dbReference>
<keyword evidence="7" id="KW-0812">Transmembrane</keyword>
<dbReference type="EMBL" id="JARJLG010000022">
    <property type="protein sequence ID" value="KAJ7770966.1"/>
    <property type="molecule type" value="Genomic_DNA"/>
</dbReference>
<keyword evidence="3" id="KW-0121">Carboxypeptidase</keyword>
<dbReference type="GO" id="GO:0006508">
    <property type="term" value="P:proteolysis"/>
    <property type="evidence" value="ECO:0007669"/>
    <property type="project" value="UniProtKB-KW"/>
</dbReference>
<dbReference type="InterPro" id="IPR001563">
    <property type="entry name" value="Peptidase_S10"/>
</dbReference>
<comment type="caution">
    <text evidence="8">The sequence shown here is derived from an EMBL/GenBank/DDBJ whole genome shotgun (WGS) entry which is preliminary data.</text>
</comment>
<keyword evidence="4" id="KW-0645">Protease</keyword>
<keyword evidence="7" id="KW-1133">Transmembrane helix</keyword>
<name>A0AAD7JSS1_9AGAR</name>
<evidence type="ECO:0000256" key="3">
    <source>
        <dbReference type="ARBA" id="ARBA00022645"/>
    </source>
</evidence>
<keyword evidence="7" id="KW-0472">Membrane</keyword>
<reference evidence="8" key="1">
    <citation type="submission" date="2023-03" db="EMBL/GenBank/DDBJ databases">
        <title>Massive genome expansion in bonnet fungi (Mycena s.s.) driven by repeated elements and novel gene families across ecological guilds.</title>
        <authorList>
            <consortium name="Lawrence Berkeley National Laboratory"/>
            <person name="Harder C.B."/>
            <person name="Miyauchi S."/>
            <person name="Viragh M."/>
            <person name="Kuo A."/>
            <person name="Thoen E."/>
            <person name="Andreopoulos B."/>
            <person name="Lu D."/>
            <person name="Skrede I."/>
            <person name="Drula E."/>
            <person name="Henrissat B."/>
            <person name="Morin E."/>
            <person name="Kohler A."/>
            <person name="Barry K."/>
            <person name="LaButti K."/>
            <person name="Morin E."/>
            <person name="Salamov A."/>
            <person name="Lipzen A."/>
            <person name="Mereny Z."/>
            <person name="Hegedus B."/>
            <person name="Baldrian P."/>
            <person name="Stursova M."/>
            <person name="Weitz H."/>
            <person name="Taylor A."/>
            <person name="Grigoriev I.V."/>
            <person name="Nagy L.G."/>
            <person name="Martin F."/>
            <person name="Kauserud H."/>
        </authorList>
    </citation>
    <scope>NUCLEOTIDE SEQUENCE</scope>
    <source>
        <strain evidence="8">CBHHK188m</strain>
    </source>
</reference>
<proteinExistence type="inferred from homology"/>
<evidence type="ECO:0000256" key="7">
    <source>
        <dbReference type="SAM" id="Phobius"/>
    </source>
</evidence>
<evidence type="ECO:0000256" key="5">
    <source>
        <dbReference type="ARBA" id="ARBA00022801"/>
    </source>
</evidence>
<gene>
    <name evidence="8" type="ORF">DFH07DRAFT_804327</name>
</gene>
<evidence type="ECO:0000313" key="9">
    <source>
        <dbReference type="Proteomes" id="UP001215280"/>
    </source>
</evidence>
<organism evidence="8 9">
    <name type="scientific">Mycena maculata</name>
    <dbReference type="NCBI Taxonomy" id="230809"/>
    <lineage>
        <taxon>Eukaryota</taxon>
        <taxon>Fungi</taxon>
        <taxon>Dikarya</taxon>
        <taxon>Basidiomycota</taxon>
        <taxon>Agaricomycotina</taxon>
        <taxon>Agaricomycetes</taxon>
        <taxon>Agaricomycetidae</taxon>
        <taxon>Agaricales</taxon>
        <taxon>Marasmiineae</taxon>
        <taxon>Mycenaceae</taxon>
        <taxon>Mycena</taxon>
    </lineage>
</organism>
<comment type="similarity">
    <text evidence="1">Belongs to the peptidase S10 family.</text>
</comment>
<dbReference type="GO" id="GO:0004185">
    <property type="term" value="F:serine-type carboxypeptidase activity"/>
    <property type="evidence" value="ECO:0007669"/>
    <property type="project" value="UniProtKB-EC"/>
</dbReference>
<dbReference type="PANTHER" id="PTHR11802:SF113">
    <property type="entry name" value="SERINE CARBOXYPEPTIDASE CTSA-4.1"/>
    <property type="match status" value="1"/>
</dbReference>
<evidence type="ECO:0000256" key="2">
    <source>
        <dbReference type="ARBA" id="ARBA00012446"/>
    </source>
</evidence>
<accession>A0AAD7JSS1</accession>
<evidence type="ECO:0000256" key="4">
    <source>
        <dbReference type="ARBA" id="ARBA00022670"/>
    </source>
</evidence>
<keyword evidence="9" id="KW-1185">Reference proteome</keyword>
<dbReference type="Pfam" id="PF00450">
    <property type="entry name" value="Peptidase_S10"/>
    <property type="match status" value="1"/>
</dbReference>